<dbReference type="GO" id="GO:0003755">
    <property type="term" value="F:peptidyl-prolyl cis-trans isomerase activity"/>
    <property type="evidence" value="ECO:0007669"/>
    <property type="project" value="UniProtKB-KW"/>
</dbReference>
<reference evidence="9" key="2">
    <citation type="submission" date="2021-04" db="EMBL/GenBank/DDBJ databases">
        <authorList>
            <person name="Liu J."/>
        </authorList>
    </citation>
    <scope>NUCLEOTIDE SEQUENCE</scope>
    <source>
        <strain evidence="9">BAD-6</strain>
    </source>
</reference>
<dbReference type="SUPFAM" id="SSF109998">
    <property type="entry name" value="Triger factor/SurA peptide-binding domain-like"/>
    <property type="match status" value="1"/>
</dbReference>
<dbReference type="Pfam" id="PF13616">
    <property type="entry name" value="Rotamase_3"/>
    <property type="match status" value="1"/>
</dbReference>
<dbReference type="InterPro" id="IPR000297">
    <property type="entry name" value="PPIase_PpiC"/>
</dbReference>
<dbReference type="RefSeq" id="WP_227020553.1">
    <property type="nucleotide sequence ID" value="NZ_JAGSND010000028.1"/>
</dbReference>
<dbReference type="EC" id="5.2.1.8" evidence="2"/>
<accession>A0A8J7W7G9</accession>
<evidence type="ECO:0000256" key="3">
    <source>
        <dbReference type="ARBA" id="ARBA00022729"/>
    </source>
</evidence>
<organism evidence="9 10">
    <name type="scientific">Sinanaerobacter chloroacetimidivorans</name>
    <dbReference type="NCBI Taxonomy" id="2818044"/>
    <lineage>
        <taxon>Bacteria</taxon>
        <taxon>Bacillati</taxon>
        <taxon>Bacillota</taxon>
        <taxon>Clostridia</taxon>
        <taxon>Peptostreptococcales</taxon>
        <taxon>Anaerovoracaceae</taxon>
        <taxon>Sinanaerobacter</taxon>
    </lineage>
</organism>
<evidence type="ECO:0000256" key="4">
    <source>
        <dbReference type="ARBA" id="ARBA00023110"/>
    </source>
</evidence>
<keyword evidence="4 6" id="KW-0697">Rotamase</keyword>
<comment type="catalytic activity">
    <reaction evidence="1">
        <text>[protein]-peptidylproline (omega=180) = [protein]-peptidylproline (omega=0)</text>
        <dbReference type="Rhea" id="RHEA:16237"/>
        <dbReference type="Rhea" id="RHEA-COMP:10747"/>
        <dbReference type="Rhea" id="RHEA-COMP:10748"/>
        <dbReference type="ChEBI" id="CHEBI:83833"/>
        <dbReference type="ChEBI" id="CHEBI:83834"/>
        <dbReference type="EC" id="5.2.1.8"/>
    </reaction>
</comment>
<reference evidence="9" key="1">
    <citation type="submission" date="2021-04" db="EMBL/GenBank/DDBJ databases">
        <title>Sinoanaerobacter chloroacetimidivorans sp. nov., an obligate anaerobic bacterium isolated from anaerobic sludge.</title>
        <authorList>
            <person name="Bao Y."/>
        </authorList>
    </citation>
    <scope>NUCLEOTIDE SEQUENCE</scope>
    <source>
        <strain evidence="9">BAD-6</strain>
    </source>
</reference>
<dbReference type="SUPFAM" id="SSF54534">
    <property type="entry name" value="FKBP-like"/>
    <property type="match status" value="1"/>
</dbReference>
<dbReference type="PANTHER" id="PTHR47245">
    <property type="entry name" value="PEPTIDYLPROLYL ISOMERASE"/>
    <property type="match status" value="1"/>
</dbReference>
<evidence type="ECO:0000313" key="10">
    <source>
        <dbReference type="Proteomes" id="UP000675664"/>
    </source>
</evidence>
<protein>
    <recommendedName>
        <fullName evidence="2">peptidylprolyl isomerase</fullName>
        <ecNumber evidence="2">5.2.1.8</ecNumber>
    </recommendedName>
</protein>
<feature type="chain" id="PRO_5039236464" description="peptidylprolyl isomerase" evidence="7">
    <location>
        <begin position="19"/>
        <end position="310"/>
    </location>
</feature>
<keyword evidence="5 6" id="KW-0413">Isomerase</keyword>
<dbReference type="Gene3D" id="1.10.4030.10">
    <property type="entry name" value="Porin chaperone SurA, peptide-binding domain"/>
    <property type="match status" value="1"/>
</dbReference>
<name>A0A8J7W7G9_9FIRM</name>
<keyword evidence="10" id="KW-1185">Reference proteome</keyword>
<evidence type="ECO:0000256" key="1">
    <source>
        <dbReference type="ARBA" id="ARBA00000971"/>
    </source>
</evidence>
<dbReference type="EMBL" id="JAGSND010000028">
    <property type="protein sequence ID" value="MBR0600438.1"/>
    <property type="molecule type" value="Genomic_DNA"/>
</dbReference>
<dbReference type="AlphaFoldDB" id="A0A8J7W7G9"/>
<dbReference type="Gene3D" id="3.10.50.40">
    <property type="match status" value="1"/>
</dbReference>
<proteinExistence type="predicted"/>
<feature type="signal peptide" evidence="7">
    <location>
        <begin position="1"/>
        <end position="18"/>
    </location>
</feature>
<gene>
    <name evidence="9" type="ORF">KCX82_21445</name>
</gene>
<dbReference type="PROSITE" id="PS50198">
    <property type="entry name" value="PPIC_PPIASE_2"/>
    <property type="match status" value="1"/>
</dbReference>
<dbReference type="PANTHER" id="PTHR47245:SF1">
    <property type="entry name" value="FOLDASE PROTEIN PRSA"/>
    <property type="match status" value="1"/>
</dbReference>
<evidence type="ECO:0000256" key="7">
    <source>
        <dbReference type="SAM" id="SignalP"/>
    </source>
</evidence>
<feature type="domain" description="PpiC" evidence="8">
    <location>
        <begin position="170"/>
        <end position="259"/>
    </location>
</feature>
<dbReference type="InterPro" id="IPR050245">
    <property type="entry name" value="PrsA_foldase"/>
</dbReference>
<dbReference type="InterPro" id="IPR046357">
    <property type="entry name" value="PPIase_dom_sf"/>
</dbReference>
<evidence type="ECO:0000256" key="2">
    <source>
        <dbReference type="ARBA" id="ARBA00013194"/>
    </source>
</evidence>
<evidence type="ECO:0000256" key="6">
    <source>
        <dbReference type="PROSITE-ProRule" id="PRU00278"/>
    </source>
</evidence>
<sequence>MKKYAAMILAIILVFSFAACGDKAGTDLAKVGDEVITSSELDQYVELYAFVQGMDLTQITDEKSMKYIKSLMLEDMISMEAMKQHFAGKEDEVLPETVDEDLQKFIDDSKAEEAVKSFLEEKKITDEALTRFYLSQYYTTAYFDEIEAGMPNLEADAKAYYEENKDSFAVDEVTASHILVDNEELAKEILDKIKAGAKFEDMAKEYGTDGTKDTGGSLGTFGRGKMVKEFEDAAFALEPGQLSDVVKTEWGYHIIKVTDKNQGIKTYDEVAESVKATLVSQESEGKIKELRDSIGVEYLTKEYTGEIKES</sequence>
<dbReference type="Pfam" id="PF13624">
    <property type="entry name" value="SurA_N_3"/>
    <property type="match status" value="1"/>
</dbReference>
<evidence type="ECO:0000313" key="9">
    <source>
        <dbReference type="EMBL" id="MBR0600438.1"/>
    </source>
</evidence>
<evidence type="ECO:0000259" key="8">
    <source>
        <dbReference type="PROSITE" id="PS50198"/>
    </source>
</evidence>
<dbReference type="PROSITE" id="PS51257">
    <property type="entry name" value="PROKAR_LIPOPROTEIN"/>
    <property type="match status" value="1"/>
</dbReference>
<comment type="caution">
    <text evidence="9">The sequence shown here is derived from an EMBL/GenBank/DDBJ whole genome shotgun (WGS) entry which is preliminary data.</text>
</comment>
<keyword evidence="3 7" id="KW-0732">Signal</keyword>
<evidence type="ECO:0000256" key="5">
    <source>
        <dbReference type="ARBA" id="ARBA00023235"/>
    </source>
</evidence>
<dbReference type="Proteomes" id="UP000675664">
    <property type="component" value="Unassembled WGS sequence"/>
</dbReference>
<dbReference type="InterPro" id="IPR027304">
    <property type="entry name" value="Trigger_fact/SurA_dom_sf"/>
</dbReference>